<dbReference type="GO" id="GO:0004462">
    <property type="term" value="F:lactoylglutathione lyase activity"/>
    <property type="evidence" value="ECO:0007669"/>
    <property type="project" value="InterPro"/>
</dbReference>
<dbReference type="EC" id="2.5.1.18" evidence="3"/>
<organism evidence="3 4">
    <name type="scientific">Bordetella trematum</name>
    <dbReference type="NCBI Taxonomy" id="123899"/>
    <lineage>
        <taxon>Bacteria</taxon>
        <taxon>Pseudomonadati</taxon>
        <taxon>Pseudomonadota</taxon>
        <taxon>Betaproteobacteria</taxon>
        <taxon>Burkholderiales</taxon>
        <taxon>Alcaligenaceae</taxon>
        <taxon>Bordetella</taxon>
    </lineage>
</organism>
<dbReference type="AlphaFoldDB" id="A0A157Q1W5"/>
<dbReference type="InterPro" id="IPR050383">
    <property type="entry name" value="GlyoxalaseI/FosfomycinResist"/>
</dbReference>
<keyword evidence="3" id="KW-0808">Transferase</keyword>
<sequence>MITGINHTTLAVRDLQRAFAFYSETLGLRPLARWEGGAYLLAGEAWLCLSVDAQARKAPHPDYTHLAFSVSQQAFATLSAALHAAGARIWKDNRSEGDSLYFLDPDGHKLELHVGDLASRLRALRERPYAGLQWFD</sequence>
<dbReference type="STRING" id="123899.SAMEA3906487_02971"/>
<evidence type="ECO:0000256" key="1">
    <source>
        <dbReference type="ARBA" id="ARBA00022723"/>
    </source>
</evidence>
<evidence type="ECO:0000259" key="2">
    <source>
        <dbReference type="PROSITE" id="PS51819"/>
    </source>
</evidence>
<dbReference type="PANTHER" id="PTHR21366:SF14">
    <property type="entry name" value="GLYOXALASE DOMAIN-CONTAINING PROTEIN 5"/>
    <property type="match status" value="1"/>
</dbReference>
<dbReference type="eggNOG" id="COG0346">
    <property type="taxonomic scope" value="Bacteria"/>
</dbReference>
<gene>
    <name evidence="3" type="primary">fosA</name>
    <name evidence="3" type="ORF">SAMEA3906487_02971</name>
</gene>
<dbReference type="PROSITE" id="PS00934">
    <property type="entry name" value="GLYOXALASE_I_1"/>
    <property type="match status" value="1"/>
</dbReference>
<accession>A0A157Q1W5</accession>
<name>A0A157Q1W5_9BORD</name>
<dbReference type="Gene3D" id="3.10.180.10">
    <property type="entry name" value="2,3-Dihydroxybiphenyl 1,2-Dioxygenase, domain 1"/>
    <property type="match status" value="1"/>
</dbReference>
<dbReference type="InterPro" id="IPR029068">
    <property type="entry name" value="Glyas_Bleomycin-R_OHBP_Dase"/>
</dbReference>
<reference evidence="3 4" key="1">
    <citation type="submission" date="2016-04" db="EMBL/GenBank/DDBJ databases">
        <authorList>
            <consortium name="Pathogen Informatics"/>
        </authorList>
    </citation>
    <scope>NUCLEOTIDE SEQUENCE [LARGE SCALE GENOMIC DNA]</scope>
    <source>
        <strain evidence="3 4">H044680328</strain>
    </source>
</reference>
<dbReference type="EMBL" id="LT546645">
    <property type="protein sequence ID" value="SAI71926.1"/>
    <property type="molecule type" value="Genomic_DNA"/>
</dbReference>
<dbReference type="PATRIC" id="fig|123899.6.peg.2962"/>
<dbReference type="GO" id="GO:0004364">
    <property type="term" value="F:glutathione transferase activity"/>
    <property type="evidence" value="ECO:0007669"/>
    <property type="project" value="UniProtKB-EC"/>
</dbReference>
<feature type="domain" description="VOC" evidence="2">
    <location>
        <begin position="4"/>
        <end position="115"/>
    </location>
</feature>
<protein>
    <submittedName>
        <fullName evidence="3">Glutathione transferase fosA</fullName>
        <ecNumber evidence="3">2.5.1.18</ecNumber>
    </submittedName>
</protein>
<evidence type="ECO:0000313" key="4">
    <source>
        <dbReference type="Proteomes" id="UP000076825"/>
    </source>
</evidence>
<dbReference type="PANTHER" id="PTHR21366">
    <property type="entry name" value="GLYOXALASE FAMILY PROTEIN"/>
    <property type="match status" value="1"/>
</dbReference>
<dbReference type="RefSeq" id="WP_063492149.1">
    <property type="nucleotide sequence ID" value="NZ_CP016340.1"/>
</dbReference>
<dbReference type="OrthoDB" id="9804944at2"/>
<dbReference type="Proteomes" id="UP000076825">
    <property type="component" value="Chromosome 1"/>
</dbReference>
<dbReference type="PROSITE" id="PS51819">
    <property type="entry name" value="VOC"/>
    <property type="match status" value="1"/>
</dbReference>
<keyword evidence="4" id="KW-1185">Reference proteome</keyword>
<dbReference type="GO" id="GO:0046872">
    <property type="term" value="F:metal ion binding"/>
    <property type="evidence" value="ECO:0007669"/>
    <property type="project" value="UniProtKB-KW"/>
</dbReference>
<proteinExistence type="predicted"/>
<dbReference type="InterPro" id="IPR018146">
    <property type="entry name" value="Glyoxalase_1_CS"/>
</dbReference>
<dbReference type="InterPro" id="IPR004360">
    <property type="entry name" value="Glyas_Fos-R_dOase_dom"/>
</dbReference>
<keyword evidence="1" id="KW-0479">Metal-binding</keyword>
<dbReference type="InterPro" id="IPR037523">
    <property type="entry name" value="VOC_core"/>
</dbReference>
<dbReference type="KEGG" id="btrm:SAMEA390648702971"/>
<dbReference type="SUPFAM" id="SSF54593">
    <property type="entry name" value="Glyoxalase/Bleomycin resistance protein/Dihydroxybiphenyl dioxygenase"/>
    <property type="match status" value="1"/>
</dbReference>
<dbReference type="Pfam" id="PF00903">
    <property type="entry name" value="Glyoxalase"/>
    <property type="match status" value="1"/>
</dbReference>
<evidence type="ECO:0000313" key="3">
    <source>
        <dbReference type="EMBL" id="SAI71926.1"/>
    </source>
</evidence>
<dbReference type="CDD" id="cd07244">
    <property type="entry name" value="FosA"/>
    <property type="match status" value="1"/>
</dbReference>
<dbReference type="GeneID" id="56589779"/>